<keyword evidence="4 5" id="KW-0472">Membrane</keyword>
<feature type="transmembrane region" description="Helical" evidence="5">
    <location>
        <begin position="185"/>
        <end position="210"/>
    </location>
</feature>
<accession>A0A7K0K3Y9</accession>
<dbReference type="AlphaFoldDB" id="A0A7K0K3Y9"/>
<feature type="transmembrane region" description="Helical" evidence="5">
    <location>
        <begin position="363"/>
        <end position="385"/>
    </location>
</feature>
<comment type="subcellular location">
    <subcellularLocation>
        <location evidence="1">Membrane</location>
        <topology evidence="1">Multi-pass membrane protein</topology>
    </subcellularLocation>
</comment>
<organism evidence="7 8">
    <name type="scientific">Mobiluncus porci</name>
    <dbReference type="NCBI Taxonomy" id="2652278"/>
    <lineage>
        <taxon>Bacteria</taxon>
        <taxon>Bacillati</taxon>
        <taxon>Actinomycetota</taxon>
        <taxon>Actinomycetes</taxon>
        <taxon>Actinomycetales</taxon>
        <taxon>Actinomycetaceae</taxon>
        <taxon>Mobiluncus</taxon>
    </lineage>
</organism>
<dbReference type="EMBL" id="VUMY01000008">
    <property type="protein sequence ID" value="MST49755.1"/>
    <property type="molecule type" value="Genomic_DNA"/>
</dbReference>
<evidence type="ECO:0000259" key="6">
    <source>
        <dbReference type="Pfam" id="PF12698"/>
    </source>
</evidence>
<feature type="transmembrane region" description="Helical" evidence="5">
    <location>
        <begin position="279"/>
        <end position="301"/>
    </location>
</feature>
<proteinExistence type="predicted"/>
<feature type="transmembrane region" description="Helical" evidence="5">
    <location>
        <begin position="313"/>
        <end position="333"/>
    </location>
</feature>
<gene>
    <name evidence="7" type="ORF">FYJ63_05830</name>
</gene>
<name>A0A7K0K3Y9_9ACTO</name>
<evidence type="ECO:0000256" key="4">
    <source>
        <dbReference type="ARBA" id="ARBA00023136"/>
    </source>
</evidence>
<keyword evidence="8" id="KW-1185">Reference proteome</keyword>
<evidence type="ECO:0000256" key="1">
    <source>
        <dbReference type="ARBA" id="ARBA00004141"/>
    </source>
</evidence>
<sequence length="416" mass="44655">MSKIFLIAGREFSVRMRAKSTIATIVVTMVIILGAGILARVFVPTSIEPENVGVTAETRDYAIAFNGQDLITGQIDGGLPSDFTQRYQVETFPDDAALEQAVKNGEISMGIAGTLDQPVLVSDGPVSFTSQMMVDLVYKSVKINQYLVTAGVDLKELGNEVSGLKLQVKDVSGQDKAESQDAFNFGAYLVIIVMIMVLFAIVMSAGQLVASGIVEEKVSRVVEVLISTVSPSQLLIGKIIGITAVGIISMICIGGSGIAALLISGLAGSIRISVASFSGWYVVWFLLGLATYMVLYAGAGAMVSRQEEIGQAIIPLVLVQMAGFYTAVLTVFFPNHILIKVASMLPFLNCYAMPARQIASSTVAWWEPVLSVAINLAILPFLIWIGSRLYRRGVLATSGKIKFREAIRPLDLTSRK</sequence>
<dbReference type="RefSeq" id="WP_154544695.1">
    <property type="nucleotide sequence ID" value="NZ_VUMY01000008.1"/>
</dbReference>
<evidence type="ECO:0000313" key="7">
    <source>
        <dbReference type="EMBL" id="MST49755.1"/>
    </source>
</evidence>
<protein>
    <submittedName>
        <fullName evidence="7">ABC transporter permease</fullName>
    </submittedName>
</protein>
<dbReference type="Proteomes" id="UP000442535">
    <property type="component" value="Unassembled WGS sequence"/>
</dbReference>
<evidence type="ECO:0000256" key="3">
    <source>
        <dbReference type="ARBA" id="ARBA00022989"/>
    </source>
</evidence>
<evidence type="ECO:0000256" key="2">
    <source>
        <dbReference type="ARBA" id="ARBA00022692"/>
    </source>
</evidence>
<dbReference type="Pfam" id="PF12698">
    <property type="entry name" value="ABC2_membrane_3"/>
    <property type="match status" value="1"/>
</dbReference>
<keyword evidence="3 5" id="KW-1133">Transmembrane helix</keyword>
<comment type="caution">
    <text evidence="7">The sequence shown here is derived from an EMBL/GenBank/DDBJ whole genome shotgun (WGS) entry which is preliminary data.</text>
</comment>
<dbReference type="GO" id="GO:0140359">
    <property type="term" value="F:ABC-type transporter activity"/>
    <property type="evidence" value="ECO:0007669"/>
    <property type="project" value="InterPro"/>
</dbReference>
<evidence type="ECO:0000256" key="5">
    <source>
        <dbReference type="SAM" id="Phobius"/>
    </source>
</evidence>
<feature type="domain" description="ABC-2 type transporter transmembrane" evidence="6">
    <location>
        <begin position="19"/>
        <end position="386"/>
    </location>
</feature>
<feature type="transmembrane region" description="Helical" evidence="5">
    <location>
        <begin position="21"/>
        <end position="43"/>
    </location>
</feature>
<evidence type="ECO:0000313" key="8">
    <source>
        <dbReference type="Proteomes" id="UP000442535"/>
    </source>
</evidence>
<feature type="transmembrane region" description="Helical" evidence="5">
    <location>
        <begin position="239"/>
        <end position="267"/>
    </location>
</feature>
<reference evidence="7 8" key="1">
    <citation type="submission" date="2019-08" db="EMBL/GenBank/DDBJ databases">
        <title>In-depth cultivation of the pig gut microbiome towards novel bacterial diversity and tailored functional studies.</title>
        <authorList>
            <person name="Wylensek D."/>
            <person name="Hitch T.C.A."/>
            <person name="Clavel T."/>
        </authorList>
    </citation>
    <scope>NUCLEOTIDE SEQUENCE [LARGE SCALE GENOMIC DNA]</scope>
    <source>
        <strain evidence="7 8">RF-GAM-744-WT-7</strain>
    </source>
</reference>
<dbReference type="InterPro" id="IPR013525">
    <property type="entry name" value="ABC2_TM"/>
</dbReference>
<keyword evidence="2 5" id="KW-0812">Transmembrane</keyword>
<dbReference type="GO" id="GO:0016020">
    <property type="term" value="C:membrane"/>
    <property type="evidence" value="ECO:0007669"/>
    <property type="project" value="UniProtKB-SubCell"/>
</dbReference>